<dbReference type="EC" id="2.3.1.-" evidence="3"/>
<dbReference type="CDD" id="cd04301">
    <property type="entry name" value="NAT_SF"/>
    <property type="match status" value="1"/>
</dbReference>
<dbReference type="InterPro" id="IPR016181">
    <property type="entry name" value="Acyl_CoA_acyltransferase"/>
</dbReference>
<evidence type="ECO:0000256" key="2">
    <source>
        <dbReference type="ARBA" id="ARBA00023315"/>
    </source>
</evidence>
<dbReference type="PROSITE" id="PS51186">
    <property type="entry name" value="GNAT"/>
    <property type="match status" value="1"/>
</dbReference>
<dbReference type="EMBL" id="JBHUEO010000005">
    <property type="protein sequence ID" value="MFD1705784.1"/>
    <property type="molecule type" value="Genomic_DNA"/>
</dbReference>
<evidence type="ECO:0000259" key="4">
    <source>
        <dbReference type="PROSITE" id="PS51186"/>
    </source>
</evidence>
<reference evidence="6" key="1">
    <citation type="journal article" date="2019" name="Int. J. Syst. Evol. Microbiol.">
        <title>The Global Catalogue of Microorganisms (GCM) 10K type strain sequencing project: providing services to taxonomists for standard genome sequencing and annotation.</title>
        <authorList>
            <consortium name="The Broad Institute Genomics Platform"/>
            <consortium name="The Broad Institute Genome Sequencing Center for Infectious Disease"/>
            <person name="Wu L."/>
            <person name="Ma J."/>
        </authorList>
    </citation>
    <scope>NUCLEOTIDE SEQUENCE [LARGE SCALE GENOMIC DNA]</scope>
    <source>
        <strain evidence="6">CGMCC 1.12295</strain>
    </source>
</reference>
<evidence type="ECO:0000256" key="3">
    <source>
        <dbReference type="HAMAP-Rule" id="MF_00824"/>
    </source>
</evidence>
<dbReference type="PIRSF" id="PIRSF037732">
    <property type="entry name" value="YlbP_prd"/>
    <property type="match status" value="1"/>
</dbReference>
<dbReference type="HAMAP" id="MF_00824">
    <property type="entry name" value="Acetyltransf_YlbP"/>
    <property type="match status" value="1"/>
</dbReference>
<dbReference type="NCBIfam" id="NF010241">
    <property type="entry name" value="PRK13688.1"/>
    <property type="match status" value="1"/>
</dbReference>
<dbReference type="InterPro" id="IPR017274">
    <property type="entry name" value="YlbP"/>
</dbReference>
<evidence type="ECO:0000256" key="1">
    <source>
        <dbReference type="ARBA" id="ARBA00022679"/>
    </source>
</evidence>
<gene>
    <name evidence="5" type="ORF">ACFSCZ_03350</name>
</gene>
<sequence>MTEQVKKLRINYKTLEEFKKFKEYGAQELSMLEDLQDNIIEDDLDSPFYGIYFGDQLAARMSLYKRDARFDQYFDPPQDYLELWKLEVLPDFRGRGYGTKLVEYAKSYNMPIKTNPRLNSRTFFEMMGFQAVKYDVERDLGENPLVWFPAGVSEQKLSQEDS</sequence>
<dbReference type="Gene3D" id="3.40.630.30">
    <property type="match status" value="1"/>
</dbReference>
<organism evidence="5 6">
    <name type="scientific">Siminovitchia sediminis</name>
    <dbReference type="NCBI Taxonomy" id="1274353"/>
    <lineage>
        <taxon>Bacteria</taxon>
        <taxon>Bacillati</taxon>
        <taxon>Bacillota</taxon>
        <taxon>Bacilli</taxon>
        <taxon>Bacillales</taxon>
        <taxon>Bacillaceae</taxon>
        <taxon>Siminovitchia</taxon>
    </lineage>
</organism>
<dbReference type="InterPro" id="IPR000182">
    <property type="entry name" value="GNAT_dom"/>
</dbReference>
<proteinExistence type="inferred from homology"/>
<evidence type="ECO:0000313" key="6">
    <source>
        <dbReference type="Proteomes" id="UP001597301"/>
    </source>
</evidence>
<keyword evidence="6" id="KW-1185">Reference proteome</keyword>
<accession>A0ABW4KD69</accession>
<comment type="caution">
    <text evidence="5">The sequence shown here is derived from an EMBL/GenBank/DDBJ whole genome shotgun (WGS) entry which is preliminary data.</text>
</comment>
<dbReference type="Pfam" id="PF00583">
    <property type="entry name" value="Acetyltransf_1"/>
    <property type="match status" value="1"/>
</dbReference>
<feature type="domain" description="N-acetyltransferase" evidence="4">
    <location>
        <begin position="8"/>
        <end position="150"/>
    </location>
</feature>
<dbReference type="Proteomes" id="UP001597301">
    <property type="component" value="Unassembled WGS sequence"/>
</dbReference>
<protein>
    <recommendedName>
        <fullName evidence="3">Uncharacterized N-acetyltransferase ACFSCZ_03350</fullName>
        <ecNumber evidence="3">2.3.1.-</ecNumber>
    </recommendedName>
</protein>
<evidence type="ECO:0000313" key="5">
    <source>
        <dbReference type="EMBL" id="MFD1705784.1"/>
    </source>
</evidence>
<dbReference type="SUPFAM" id="SSF55729">
    <property type="entry name" value="Acyl-CoA N-acyltransferases (Nat)"/>
    <property type="match status" value="1"/>
</dbReference>
<name>A0ABW4KD69_9BACI</name>
<keyword evidence="1 3" id="KW-0808">Transferase</keyword>
<dbReference type="RefSeq" id="WP_380772329.1">
    <property type="nucleotide sequence ID" value="NZ_JBHUEO010000005.1"/>
</dbReference>
<keyword evidence="2 3" id="KW-0012">Acyltransferase</keyword>